<dbReference type="Proteomes" id="UP000584931">
    <property type="component" value="Unassembled WGS sequence"/>
</dbReference>
<evidence type="ECO:0000313" key="2">
    <source>
        <dbReference type="EMBL" id="NYH50435.1"/>
    </source>
</evidence>
<evidence type="ECO:0000256" key="1">
    <source>
        <dbReference type="SAM" id="Phobius"/>
    </source>
</evidence>
<dbReference type="RefSeq" id="WP_179808781.1">
    <property type="nucleotide sequence ID" value="NZ_JACCHL010000001.1"/>
</dbReference>
<name>A0A7Y9X9X6_9ACTN</name>
<proteinExistence type="predicted"/>
<reference evidence="2 3" key="1">
    <citation type="submission" date="2020-07" db="EMBL/GenBank/DDBJ databases">
        <title>Sequencing the genomes of 1000 actinobacteria strains.</title>
        <authorList>
            <person name="Klenk H.-P."/>
        </authorList>
    </citation>
    <scope>NUCLEOTIDE SEQUENCE [LARGE SCALE GENOMIC DNA]</scope>
    <source>
        <strain evidence="2 3">DSM 45278</strain>
    </source>
</reference>
<feature type="transmembrane region" description="Helical" evidence="1">
    <location>
        <begin position="26"/>
        <end position="44"/>
    </location>
</feature>
<keyword evidence="1" id="KW-0812">Transmembrane</keyword>
<evidence type="ECO:0000313" key="3">
    <source>
        <dbReference type="Proteomes" id="UP000584931"/>
    </source>
</evidence>
<comment type="caution">
    <text evidence="2">The sequence shown here is derived from an EMBL/GenBank/DDBJ whole genome shotgun (WGS) entry which is preliminary data.</text>
</comment>
<keyword evidence="1" id="KW-0472">Membrane</keyword>
<dbReference type="AlphaFoldDB" id="A0A7Y9X9X6"/>
<protein>
    <submittedName>
        <fullName evidence="2">Gas vesicle protein</fullName>
    </submittedName>
</protein>
<keyword evidence="1" id="KW-1133">Transmembrane helix</keyword>
<organism evidence="2 3">
    <name type="scientific">Nocardiopsis sinuspersici</name>
    <dbReference type="NCBI Taxonomy" id="501010"/>
    <lineage>
        <taxon>Bacteria</taxon>
        <taxon>Bacillati</taxon>
        <taxon>Actinomycetota</taxon>
        <taxon>Actinomycetes</taxon>
        <taxon>Streptosporangiales</taxon>
        <taxon>Nocardiopsidaceae</taxon>
        <taxon>Nocardiopsis</taxon>
    </lineage>
</organism>
<sequence>MFGLFVGAATGSVVFLASNLSGWPLFTLAGGAAGVIAALLVHAYSGTARLSSVTLTIPQMTQMEFTVTRDSQQVAWKIFVEVATRVSTQRMDQDSGRMREALDSLYSLFQALRDLLKTIEPRSRRDEPSVEQLAIGMLNLELRPFLSRWHPELSRWENHQPGADESTWPRNAECRADLAGVQERIGEYALGFAQLARMPESVAERILGRGDSEPFPASG</sequence>
<gene>
    <name evidence="2" type="ORF">HNR06_000024</name>
</gene>
<dbReference type="EMBL" id="JACCHL010000001">
    <property type="protein sequence ID" value="NYH50435.1"/>
    <property type="molecule type" value="Genomic_DNA"/>
</dbReference>
<accession>A0A7Y9X9X6</accession>